<evidence type="ECO:0000313" key="1">
    <source>
        <dbReference type="EMBL" id="TBU60769.1"/>
    </source>
</evidence>
<sequence length="177" mass="19270">MTPFPGAYAPYAMPYQAGGHTVAYGLMTPPESPEKPSGRGLDFHHALDARSSHLMAFDLRQGMFFGSEQLGTQAVNHPVRILRVSIGPLCVDITNERGMVPTVQDVAYGLARALRMSEATPQEVAVAVSMGFVHPSTPVRGTERARLLDARPFFGGFTLRTVQHDVAIVDCHLRARV</sequence>
<keyword evidence="2" id="KW-1185">Reference proteome</keyword>
<name>A0A4Q9P3C7_9APHY</name>
<reference evidence="1 2" key="1">
    <citation type="submission" date="2019-01" db="EMBL/GenBank/DDBJ databases">
        <title>Draft genome sequences of three monokaryotic isolates of the white-rot basidiomycete fungus Dichomitus squalens.</title>
        <authorList>
            <consortium name="DOE Joint Genome Institute"/>
            <person name="Lopez S.C."/>
            <person name="Andreopoulos B."/>
            <person name="Pangilinan J."/>
            <person name="Lipzen A."/>
            <person name="Riley R."/>
            <person name="Ahrendt S."/>
            <person name="Ng V."/>
            <person name="Barry K."/>
            <person name="Daum C."/>
            <person name="Grigoriev I.V."/>
            <person name="Hilden K.S."/>
            <person name="Makela M.R."/>
            <person name="de Vries R.P."/>
        </authorList>
    </citation>
    <scope>NUCLEOTIDE SEQUENCE [LARGE SCALE GENOMIC DNA]</scope>
    <source>
        <strain evidence="1 2">CBS 464.89</strain>
    </source>
</reference>
<dbReference type="AlphaFoldDB" id="A0A4Q9P3C7"/>
<protein>
    <submittedName>
        <fullName evidence="1">Uncharacterized protein</fullName>
    </submittedName>
</protein>
<gene>
    <name evidence="1" type="ORF">BD310DRAFT_905088</name>
</gene>
<dbReference type="EMBL" id="ML145102">
    <property type="protein sequence ID" value="TBU60769.1"/>
    <property type="molecule type" value="Genomic_DNA"/>
</dbReference>
<proteinExistence type="predicted"/>
<dbReference type="Proteomes" id="UP000292082">
    <property type="component" value="Unassembled WGS sequence"/>
</dbReference>
<organism evidence="1 2">
    <name type="scientific">Dichomitus squalens</name>
    <dbReference type="NCBI Taxonomy" id="114155"/>
    <lineage>
        <taxon>Eukaryota</taxon>
        <taxon>Fungi</taxon>
        <taxon>Dikarya</taxon>
        <taxon>Basidiomycota</taxon>
        <taxon>Agaricomycotina</taxon>
        <taxon>Agaricomycetes</taxon>
        <taxon>Polyporales</taxon>
        <taxon>Polyporaceae</taxon>
        <taxon>Dichomitus</taxon>
    </lineage>
</organism>
<evidence type="ECO:0000313" key="2">
    <source>
        <dbReference type="Proteomes" id="UP000292082"/>
    </source>
</evidence>
<accession>A0A4Q9P3C7</accession>